<sequence>MIKMVEGSLLEAAEDIIGHQVNCQGVMGSGIAKLLRNKYPSLFPAYKEFCQNHDPHDVLGKCLIVKTDNKSVANLFGQLNYGRQKVRYTYYEALKESLAALKTEAQKDGLSVALPFNIGCGLANGDWSVVYGIIEDVFHDYEVTLYKVE</sequence>
<dbReference type="Proteomes" id="UP000706926">
    <property type="component" value="Unassembled WGS sequence"/>
</dbReference>
<dbReference type="Gene3D" id="3.40.220.10">
    <property type="entry name" value="Leucine Aminopeptidase, subunit E, domain 1"/>
    <property type="match status" value="1"/>
</dbReference>
<evidence type="ECO:0000256" key="1">
    <source>
        <dbReference type="ARBA" id="ARBA00035885"/>
    </source>
</evidence>
<organism evidence="3 4">
    <name type="scientific">Paenibacillus lactis</name>
    <dbReference type="NCBI Taxonomy" id="228574"/>
    <lineage>
        <taxon>Bacteria</taxon>
        <taxon>Bacillati</taxon>
        <taxon>Bacillota</taxon>
        <taxon>Bacilli</taxon>
        <taxon>Bacillales</taxon>
        <taxon>Paenibacillaceae</taxon>
        <taxon>Paenibacillus</taxon>
    </lineage>
</organism>
<dbReference type="PROSITE" id="PS51154">
    <property type="entry name" value="MACRO"/>
    <property type="match status" value="1"/>
</dbReference>
<dbReference type="SUPFAM" id="SSF52949">
    <property type="entry name" value="Macro domain-like"/>
    <property type="match status" value="1"/>
</dbReference>
<dbReference type="InterPro" id="IPR002589">
    <property type="entry name" value="Macro_dom"/>
</dbReference>
<proteinExistence type="predicted"/>
<feature type="domain" description="Macro" evidence="2">
    <location>
        <begin position="1"/>
        <end position="149"/>
    </location>
</feature>
<protein>
    <submittedName>
        <fullName evidence="3">O-acetyl-ADP-ribose deacetylase (Regulator of RNase III)</fullName>
    </submittedName>
</protein>
<evidence type="ECO:0000313" key="4">
    <source>
        <dbReference type="Proteomes" id="UP000706926"/>
    </source>
</evidence>
<dbReference type="RefSeq" id="WP_007128434.1">
    <property type="nucleotide sequence ID" value="NZ_CP139098.1"/>
</dbReference>
<dbReference type="Pfam" id="PF01661">
    <property type="entry name" value="Macro"/>
    <property type="match status" value="1"/>
</dbReference>
<dbReference type="PANTHER" id="PTHR12521">
    <property type="entry name" value="PROTEIN C6ORF130"/>
    <property type="match status" value="1"/>
</dbReference>
<name>A0ABS4FHH6_9BACL</name>
<evidence type="ECO:0000313" key="3">
    <source>
        <dbReference type="EMBL" id="MBP1895709.1"/>
    </source>
</evidence>
<dbReference type="EMBL" id="JAGGKI010000016">
    <property type="protein sequence ID" value="MBP1895709.1"/>
    <property type="molecule type" value="Genomic_DNA"/>
</dbReference>
<reference evidence="3 4" key="1">
    <citation type="submission" date="2021-03" db="EMBL/GenBank/DDBJ databases">
        <title>Genomic Encyclopedia of Type Strains, Phase IV (KMG-IV): sequencing the most valuable type-strain genomes for metagenomic binning, comparative biology and taxonomic classification.</title>
        <authorList>
            <person name="Goeker M."/>
        </authorList>
    </citation>
    <scope>NUCLEOTIDE SEQUENCE [LARGE SCALE GENOMIC DNA]</scope>
    <source>
        <strain evidence="3 4">DSM 15596</strain>
    </source>
</reference>
<dbReference type="GeneID" id="95406709"/>
<comment type="caution">
    <text evidence="3">The sequence shown here is derived from an EMBL/GenBank/DDBJ whole genome shotgun (WGS) entry which is preliminary data.</text>
</comment>
<accession>A0ABS4FHH6</accession>
<dbReference type="SMART" id="SM00506">
    <property type="entry name" value="A1pp"/>
    <property type="match status" value="1"/>
</dbReference>
<evidence type="ECO:0000259" key="2">
    <source>
        <dbReference type="PROSITE" id="PS51154"/>
    </source>
</evidence>
<dbReference type="InterPro" id="IPR050892">
    <property type="entry name" value="ADP-ribose_metab_enzymes"/>
</dbReference>
<dbReference type="PANTHER" id="PTHR12521:SF0">
    <property type="entry name" value="ADP-RIBOSE GLYCOHYDROLASE OARD1"/>
    <property type="match status" value="1"/>
</dbReference>
<dbReference type="InterPro" id="IPR043472">
    <property type="entry name" value="Macro_dom-like"/>
</dbReference>
<keyword evidence="4" id="KW-1185">Reference proteome</keyword>
<gene>
    <name evidence="3" type="ORF">J2Z18_004819</name>
</gene>
<comment type="catalytic activity">
    <reaction evidence="1">
        <text>an N-(ADP-alpha-D-ribosyl)-thymidine in DNA + H2O = a thymidine in DNA + ADP-D-ribose</text>
        <dbReference type="Rhea" id="RHEA:71655"/>
        <dbReference type="Rhea" id="RHEA-COMP:13556"/>
        <dbReference type="Rhea" id="RHEA-COMP:18051"/>
        <dbReference type="ChEBI" id="CHEBI:15377"/>
        <dbReference type="ChEBI" id="CHEBI:57967"/>
        <dbReference type="ChEBI" id="CHEBI:137386"/>
        <dbReference type="ChEBI" id="CHEBI:191199"/>
    </reaction>
    <physiologicalReaction direction="left-to-right" evidence="1">
        <dbReference type="Rhea" id="RHEA:71656"/>
    </physiologicalReaction>
</comment>